<comment type="caution">
    <text evidence="2">The sequence shown here is derived from an EMBL/GenBank/DDBJ whole genome shotgun (WGS) entry which is preliminary data.</text>
</comment>
<dbReference type="InterPro" id="IPR020012">
    <property type="entry name" value="LysM_FimV"/>
</dbReference>
<reference evidence="2 3" key="1">
    <citation type="submission" date="2020-06" db="EMBL/GenBank/DDBJ databases">
        <title>Dysbiosis in marine aquaculture revealed through microbiome analysis: reverse ecology for environmental sustainability.</title>
        <authorList>
            <person name="Haro-Moreno J.M."/>
            <person name="Coutinho F.H."/>
            <person name="Zaragoza-Solas A."/>
            <person name="Picazo A."/>
            <person name="Almagro-Moreno S."/>
            <person name="Lopez-Perez M."/>
        </authorList>
    </citation>
    <scope>NUCLEOTIDE SEQUENCE [LARGE SCALE GENOMIC DNA]</scope>
    <source>
        <strain evidence="2">MCMED-G41</strain>
    </source>
</reference>
<dbReference type="NCBIfam" id="TIGR03505">
    <property type="entry name" value="FimV_core"/>
    <property type="match status" value="1"/>
</dbReference>
<dbReference type="Proteomes" id="UP000551848">
    <property type="component" value="Unassembled WGS sequence"/>
</dbReference>
<evidence type="ECO:0000256" key="1">
    <source>
        <dbReference type="SAM" id="Phobius"/>
    </source>
</evidence>
<organism evidence="2 3">
    <name type="scientific">SAR86 cluster bacterium</name>
    <dbReference type="NCBI Taxonomy" id="2030880"/>
    <lineage>
        <taxon>Bacteria</taxon>
        <taxon>Pseudomonadati</taxon>
        <taxon>Pseudomonadota</taxon>
        <taxon>Gammaproteobacteria</taxon>
        <taxon>SAR86 cluster</taxon>
    </lineage>
</organism>
<feature type="transmembrane region" description="Helical" evidence="1">
    <location>
        <begin position="371"/>
        <end position="390"/>
    </location>
</feature>
<dbReference type="Gene3D" id="1.20.58.2200">
    <property type="match status" value="1"/>
</dbReference>
<keyword evidence="1" id="KW-1133">Transmembrane helix</keyword>
<protein>
    <submittedName>
        <fullName evidence="2">Uncharacterized protein</fullName>
    </submittedName>
</protein>
<keyword evidence="1" id="KW-0812">Transmembrane</keyword>
<sequence length="472" mass="53837">MKKFFLLIILLSSELFSSTIIGNPNVEINSEGLYLIQIKLTSTKDITEDDIFIANFKSDEELSDLNFEFKIFENLQDYKRLTLAIPKDYSEDYISFRLDIKKELKKDIFIFLPQNNFVGKEKAQVSFKLPAKKISDEPQKYDLTNIFSDEAKDNEDPNPIEPNVFSLAKSIDNNNENLKDIESTPSSEINDNKQNLQDFETISSTEVETIWSVSKSVSQKYDASIYQIMWGFYLENPNAFIDDNIHLVRADVDLTLPSQELVSSTSDISIKESLVFMETRKNQLQRYSMKPILKLTAPEEIFTDSSIKDNSNKSSASKLQTNSILEIDNSQLNSSEIVSKNTSIIELKSQTDLSLKSDSSNNSQAFELKDLFWVGLLSLLLGFAIAYMLIRSSKKPSFTKAALEEDLQDEDNTFQTNLSISNDIETQELDLVRTYIAMDDWESAEKILKKLISSSKNNLIVSEAQLLLKEKK</sequence>
<evidence type="ECO:0000313" key="2">
    <source>
        <dbReference type="EMBL" id="MBA4692275.1"/>
    </source>
</evidence>
<gene>
    <name evidence="2" type="ORF">H2072_00850</name>
</gene>
<dbReference type="InterPro" id="IPR038440">
    <property type="entry name" value="FimV_C_sf"/>
</dbReference>
<proteinExistence type="predicted"/>
<dbReference type="AlphaFoldDB" id="A0A838Y0C9"/>
<keyword evidence="1" id="KW-0472">Membrane</keyword>
<evidence type="ECO:0000313" key="3">
    <source>
        <dbReference type="Proteomes" id="UP000551848"/>
    </source>
</evidence>
<name>A0A838Y0C9_9GAMM</name>
<accession>A0A838Y0C9</accession>
<dbReference type="EMBL" id="JACETL010000004">
    <property type="protein sequence ID" value="MBA4692275.1"/>
    <property type="molecule type" value="Genomic_DNA"/>
</dbReference>